<evidence type="ECO:0000259" key="4">
    <source>
        <dbReference type="Pfam" id="PF04717"/>
    </source>
</evidence>
<dbReference type="RefSeq" id="WP_151053765.1">
    <property type="nucleotide sequence ID" value="NZ_CP044222.1"/>
</dbReference>
<dbReference type="NCBIfam" id="TIGR01646">
    <property type="entry name" value="vgr_GE"/>
    <property type="match status" value="1"/>
</dbReference>
<accession>A0A5J6LBP0</accession>
<organism evidence="7 8">
    <name type="scientific">Nitrincola iocasae</name>
    <dbReference type="NCBI Taxonomy" id="2614693"/>
    <lineage>
        <taxon>Bacteria</taxon>
        <taxon>Pseudomonadati</taxon>
        <taxon>Pseudomonadota</taxon>
        <taxon>Gammaproteobacteria</taxon>
        <taxon>Oceanospirillales</taxon>
        <taxon>Oceanospirillaceae</taxon>
        <taxon>Nitrincola</taxon>
    </lineage>
</organism>
<evidence type="ECO:0000256" key="2">
    <source>
        <dbReference type="ARBA" id="ARBA00005558"/>
    </source>
</evidence>
<dbReference type="InterPro" id="IPR037026">
    <property type="entry name" value="Vgr_OB-fold_dom_sf"/>
</dbReference>
<dbReference type="PANTHER" id="PTHR32305">
    <property type="match status" value="1"/>
</dbReference>
<evidence type="ECO:0000313" key="8">
    <source>
        <dbReference type="Proteomes" id="UP000325606"/>
    </source>
</evidence>
<dbReference type="Pfam" id="PF05954">
    <property type="entry name" value="Phage_GPD"/>
    <property type="match status" value="1"/>
</dbReference>
<dbReference type="KEGG" id="nik:F5I99_04030"/>
<dbReference type="InterPro" id="IPR006531">
    <property type="entry name" value="Gp5/Vgr_OB"/>
</dbReference>
<dbReference type="Pfam" id="PF04717">
    <property type="entry name" value="Phage_base_V"/>
    <property type="match status" value="1"/>
</dbReference>
<dbReference type="Gene3D" id="2.40.50.230">
    <property type="entry name" value="Gp5 N-terminal domain"/>
    <property type="match status" value="1"/>
</dbReference>
<dbReference type="InterPro" id="IPR054030">
    <property type="entry name" value="Gp5_Vgr_C"/>
</dbReference>
<sequence>MAHFSQQPRLLSIDSPLGQDTLLLTRIEGEEALSSLFSFEIEMYSTRQSILPAEIVGKNVTLKLMQADDQGLKTDSHTVINGFVRQFRGEGSQLQDLRCYSAEVVPWLWFLTQTSDSKVFQHKNIRQIASEVFADNGFSDFEFRLIGQHPVRDYCVQYQESDFTFLSRLFEEEGIYYFFKHSQGQHILVLADHSSAPETCEESSVTYRTGSLSAHTIHSWSHQHSFRTGRYAKRDYDFKKPSDVMQTGIKGDMDVPSIGRYEQYLYPGRYYNKGLGESLTRLRIEHDEALHDQVLGKSTCRTFRTGHTFDLSRHDDNPGELDTYLLVSIQHDAADYSYTSRDEETRHYENCFVCMPASRVYRPPLKTGWPKMLGPQHAMIVGPPGEEIYTDAFGRVKVQFPWDRYGKYNENSSCWVRVSHQWAGKNWGSIYIPRIGQEVIVDFYDGNPDRPIITGRVYNAEQMPPWNLPANKTQSGVLTRSSKGGTADNANCIRFEDLKGEEQLFIHAEKNQDIEVENDETHWVGRDREKTIDRDETVVVRHDRTEDVGNNETISIVNNRKETVGGNEKVSIAKNHTHSIGKTEIKSVGLARIQAVGLNETLTVGGMQQSLVGLSRIQRVGIKDSLKVGKTLSIEAGETIELVCGASKIVLTPSAIHLDSPTIHILGGSAVNIDGGTVNINCGAASGASPEGPDEPEEASLQAMDVLTAPDAPSAVDTAPSAQPAPMVASPVQSSPLIHTTVATDTPSPALNISPFNPSAAPISMAGESNIIAPEGEGDSGFGVRDAVSIGVGVVPVAGSVQSVVELVSGKDYITGEETSRAWAAAGIIAGIIPGGKGVLKAAQTGLRVRKVAKAGDDVAGPLARGRASEARVLDDLGLPKNTKKVSTDEGNAIPDAMTSTRSIEVKDCKSVACTRQVRIQTEAARQSGRESVLVTGERTHVTPQTREAFDRIIRRDDLGPQ</sequence>
<evidence type="ECO:0000313" key="7">
    <source>
        <dbReference type="EMBL" id="QEW05721.1"/>
    </source>
</evidence>
<proteinExistence type="inferred from homology"/>
<keyword evidence="3" id="KW-0964">Secreted</keyword>
<dbReference type="SUPFAM" id="SSF69255">
    <property type="entry name" value="gp5 N-terminal domain-like"/>
    <property type="match status" value="1"/>
</dbReference>
<name>A0A5J6LBP0_9GAMM</name>
<dbReference type="EMBL" id="CP044222">
    <property type="protein sequence ID" value="QEW05721.1"/>
    <property type="molecule type" value="Genomic_DNA"/>
</dbReference>
<dbReference type="PANTHER" id="PTHR32305:SF15">
    <property type="entry name" value="PROTEIN RHSA-RELATED"/>
    <property type="match status" value="1"/>
</dbReference>
<dbReference type="SUPFAM" id="SSF69349">
    <property type="entry name" value="Phage fibre proteins"/>
    <property type="match status" value="1"/>
</dbReference>
<feature type="domain" description="Gp5/Type VI secretion system Vgr protein OB-fold" evidence="4">
    <location>
        <begin position="391"/>
        <end position="458"/>
    </location>
</feature>
<dbReference type="Gene3D" id="4.10.220.110">
    <property type="match status" value="1"/>
</dbReference>
<dbReference type="GO" id="GO:0005576">
    <property type="term" value="C:extracellular region"/>
    <property type="evidence" value="ECO:0007669"/>
    <property type="project" value="UniProtKB-SubCell"/>
</dbReference>
<dbReference type="InterPro" id="IPR050708">
    <property type="entry name" value="T6SS_VgrG/RHS"/>
</dbReference>
<dbReference type="NCBIfam" id="TIGR03361">
    <property type="entry name" value="VI_Rhs_Vgr"/>
    <property type="match status" value="1"/>
</dbReference>
<dbReference type="Pfam" id="PF14449">
    <property type="entry name" value="PT-TG"/>
    <property type="match status" value="1"/>
</dbReference>
<reference evidence="7 8" key="1">
    <citation type="submission" date="2019-09" db="EMBL/GenBank/DDBJ databases">
        <title>Nitrincola iocasae sp. nov., a bacterium isolated from the sediment collected at a cold seep field in South China Sea.</title>
        <authorList>
            <person name="Zhang H."/>
            <person name="Wang H."/>
            <person name="Li C."/>
        </authorList>
    </citation>
    <scope>NUCLEOTIDE SEQUENCE [LARGE SCALE GENOMIC DNA]</scope>
    <source>
        <strain evidence="7 8">KXZD1103</strain>
    </source>
</reference>
<dbReference type="Proteomes" id="UP000325606">
    <property type="component" value="Chromosome"/>
</dbReference>
<dbReference type="AlphaFoldDB" id="A0A5J6LBP0"/>
<dbReference type="Gene3D" id="3.55.50.10">
    <property type="entry name" value="Baseplate protein-like domains"/>
    <property type="match status" value="1"/>
</dbReference>
<evidence type="ECO:0000259" key="5">
    <source>
        <dbReference type="Pfam" id="PF14449"/>
    </source>
</evidence>
<gene>
    <name evidence="7" type="primary">tssI</name>
    <name evidence="7" type="ORF">F5I99_04030</name>
</gene>
<dbReference type="SUPFAM" id="SSF69279">
    <property type="entry name" value="Phage tail proteins"/>
    <property type="match status" value="2"/>
</dbReference>
<evidence type="ECO:0000259" key="6">
    <source>
        <dbReference type="Pfam" id="PF22178"/>
    </source>
</evidence>
<evidence type="ECO:0000256" key="1">
    <source>
        <dbReference type="ARBA" id="ARBA00004613"/>
    </source>
</evidence>
<dbReference type="InterPro" id="IPR006533">
    <property type="entry name" value="T6SS_Vgr_RhsGE"/>
</dbReference>
<comment type="subcellular location">
    <subcellularLocation>
        <location evidence="1">Secreted</location>
    </subcellularLocation>
</comment>
<dbReference type="Gene3D" id="2.30.110.50">
    <property type="match status" value="1"/>
</dbReference>
<protein>
    <submittedName>
        <fullName evidence="7">Type VI secretion system tip protein VgrG</fullName>
    </submittedName>
</protein>
<feature type="domain" description="Gp5/Type VI secretion system Vgr C-terminal trimerisation" evidence="6">
    <location>
        <begin position="475"/>
        <end position="585"/>
    </location>
</feature>
<evidence type="ECO:0000256" key="3">
    <source>
        <dbReference type="ARBA" id="ARBA00022525"/>
    </source>
</evidence>
<dbReference type="Pfam" id="PF22178">
    <property type="entry name" value="Gp5_trimer_C"/>
    <property type="match status" value="1"/>
</dbReference>
<comment type="similarity">
    <text evidence="2">Belongs to the VgrG protein family.</text>
</comment>
<keyword evidence="8" id="KW-1185">Reference proteome</keyword>
<dbReference type="InterPro" id="IPR027797">
    <property type="entry name" value="PT-TG_dom"/>
</dbReference>
<feature type="domain" description="Pre-toxin TG" evidence="5">
    <location>
        <begin position="786"/>
        <end position="848"/>
    </location>
</feature>
<dbReference type="InterPro" id="IPR017847">
    <property type="entry name" value="T6SS_RhsGE_Vgr_subset"/>
</dbReference>